<evidence type="ECO:0000313" key="8">
    <source>
        <dbReference type="EMBL" id="MRX71149.1"/>
    </source>
</evidence>
<keyword evidence="4 7" id="KW-0812">Transmembrane</keyword>
<evidence type="ECO:0000256" key="4">
    <source>
        <dbReference type="ARBA" id="ARBA00022692"/>
    </source>
</evidence>
<protein>
    <submittedName>
        <fullName evidence="8">GlsB/YeaQ/YmgE family stress response membrane protein</fullName>
    </submittedName>
</protein>
<comment type="subcellular location">
    <subcellularLocation>
        <location evidence="1">Cell membrane</location>
        <topology evidence="1">Multi-pass membrane protein</topology>
    </subcellularLocation>
</comment>
<dbReference type="InterPro" id="IPR007341">
    <property type="entry name" value="Transgly_assoc"/>
</dbReference>
<name>A0A7X2LYZ6_9BACI</name>
<feature type="transmembrane region" description="Helical" evidence="7">
    <location>
        <begin position="29"/>
        <end position="50"/>
    </location>
</feature>
<dbReference type="PANTHER" id="PTHR33884:SF3">
    <property type="entry name" value="UPF0410 PROTEIN YMGE"/>
    <property type="match status" value="1"/>
</dbReference>
<dbReference type="Proteomes" id="UP000448867">
    <property type="component" value="Unassembled WGS sequence"/>
</dbReference>
<dbReference type="Pfam" id="PF04226">
    <property type="entry name" value="Transgly_assoc"/>
    <property type="match status" value="1"/>
</dbReference>
<evidence type="ECO:0000256" key="5">
    <source>
        <dbReference type="ARBA" id="ARBA00022989"/>
    </source>
</evidence>
<sequence>MGFIISLIIAFVIGWIGNKLTKHEMPGGIIGSVIAGFVGAWIGQGLLGTWGPDLGGFAIIPAVIGAVIFIFLIGLISRSRKK</sequence>
<keyword evidence="6 7" id="KW-0472">Membrane</keyword>
<dbReference type="RefSeq" id="WP_154306284.1">
    <property type="nucleotide sequence ID" value="NZ_WKKI01000003.1"/>
</dbReference>
<evidence type="ECO:0000256" key="7">
    <source>
        <dbReference type="SAM" id="Phobius"/>
    </source>
</evidence>
<keyword evidence="5 7" id="KW-1133">Transmembrane helix</keyword>
<organism evidence="8 9">
    <name type="scientific">Metabacillus lacus</name>
    <dbReference type="NCBI Taxonomy" id="1983721"/>
    <lineage>
        <taxon>Bacteria</taxon>
        <taxon>Bacillati</taxon>
        <taxon>Bacillota</taxon>
        <taxon>Bacilli</taxon>
        <taxon>Bacillales</taxon>
        <taxon>Bacillaceae</taxon>
        <taxon>Metabacillus</taxon>
    </lineage>
</organism>
<dbReference type="AlphaFoldDB" id="A0A7X2LYZ6"/>
<gene>
    <name evidence="8" type="ORF">GJU40_03055</name>
</gene>
<feature type="transmembrane region" description="Helical" evidence="7">
    <location>
        <begin position="56"/>
        <end position="76"/>
    </location>
</feature>
<reference evidence="8 9" key="1">
    <citation type="submission" date="2019-11" db="EMBL/GenBank/DDBJ databases">
        <title>Bacillus lacus genome.</title>
        <authorList>
            <person name="Allen C.J."/>
            <person name="Newman J.D."/>
        </authorList>
    </citation>
    <scope>NUCLEOTIDE SEQUENCE [LARGE SCALE GENOMIC DNA]</scope>
    <source>
        <strain evidence="8 9">KCTC 33946</strain>
    </source>
</reference>
<keyword evidence="3" id="KW-1003">Cell membrane</keyword>
<dbReference type="GO" id="GO:0005886">
    <property type="term" value="C:plasma membrane"/>
    <property type="evidence" value="ECO:0007669"/>
    <property type="project" value="UniProtKB-SubCell"/>
</dbReference>
<evidence type="ECO:0000256" key="1">
    <source>
        <dbReference type="ARBA" id="ARBA00004651"/>
    </source>
</evidence>
<evidence type="ECO:0000313" key="9">
    <source>
        <dbReference type="Proteomes" id="UP000448867"/>
    </source>
</evidence>
<comment type="caution">
    <text evidence="8">The sequence shown here is derived from an EMBL/GenBank/DDBJ whole genome shotgun (WGS) entry which is preliminary data.</text>
</comment>
<dbReference type="OrthoDB" id="1632160at2"/>
<evidence type="ECO:0000256" key="3">
    <source>
        <dbReference type="ARBA" id="ARBA00022475"/>
    </source>
</evidence>
<keyword evidence="9" id="KW-1185">Reference proteome</keyword>
<evidence type="ECO:0000256" key="6">
    <source>
        <dbReference type="ARBA" id="ARBA00023136"/>
    </source>
</evidence>
<dbReference type="EMBL" id="WKKI01000003">
    <property type="protein sequence ID" value="MRX71149.1"/>
    <property type="molecule type" value="Genomic_DNA"/>
</dbReference>
<comment type="similarity">
    <text evidence="2">Belongs to the UPF0410 family.</text>
</comment>
<proteinExistence type="inferred from homology"/>
<accession>A0A7X2LYZ6</accession>
<evidence type="ECO:0000256" key="2">
    <source>
        <dbReference type="ARBA" id="ARBA00011006"/>
    </source>
</evidence>
<dbReference type="PANTHER" id="PTHR33884">
    <property type="entry name" value="UPF0410 PROTEIN YMGE"/>
    <property type="match status" value="1"/>
</dbReference>